<dbReference type="AlphaFoldDB" id="A0A848J756"/>
<comment type="caution">
    <text evidence="3">The sequence shown here is derived from an EMBL/GenBank/DDBJ whole genome shotgun (WGS) entry which is preliminary data.</text>
</comment>
<dbReference type="Gene3D" id="2.60.40.1120">
    <property type="entry name" value="Carboxypeptidase-like, regulatory domain"/>
    <property type="match status" value="1"/>
</dbReference>
<dbReference type="PANTHER" id="PTHR10579:SF43">
    <property type="entry name" value="ZINC FINGER (C3HC4-TYPE RING FINGER) FAMILY PROTEIN"/>
    <property type="match status" value="1"/>
</dbReference>
<name>A0A848J756_9BACT</name>
<dbReference type="Proteomes" id="UP000559010">
    <property type="component" value="Unassembled WGS sequence"/>
</dbReference>
<evidence type="ECO:0000313" key="3">
    <source>
        <dbReference type="EMBL" id="NMM48942.1"/>
    </source>
</evidence>
<gene>
    <name evidence="3" type="ORF">HH304_11070</name>
</gene>
<organism evidence="3 4">
    <name type="scientific">Marinigracilibium pacificum</name>
    <dbReference type="NCBI Taxonomy" id="2729599"/>
    <lineage>
        <taxon>Bacteria</taxon>
        <taxon>Pseudomonadati</taxon>
        <taxon>Bacteroidota</taxon>
        <taxon>Cytophagia</taxon>
        <taxon>Cytophagales</taxon>
        <taxon>Flammeovirgaceae</taxon>
        <taxon>Marinigracilibium</taxon>
    </lineage>
</organism>
<dbReference type="Gene3D" id="3.40.50.410">
    <property type="entry name" value="von Willebrand factor, type A domain"/>
    <property type="match status" value="1"/>
</dbReference>
<reference evidence="3 4" key="1">
    <citation type="submission" date="2020-04" db="EMBL/GenBank/DDBJ databases">
        <title>Flammeovirgaceae bacterium KN852 isolated from deep sea.</title>
        <authorList>
            <person name="Zhang D.-C."/>
        </authorList>
    </citation>
    <scope>NUCLEOTIDE SEQUENCE [LARGE SCALE GENOMIC DNA]</scope>
    <source>
        <strain evidence="3 4">KN852</strain>
    </source>
</reference>
<feature type="chain" id="PRO_5032772348" evidence="1">
    <location>
        <begin position="22"/>
        <end position="632"/>
    </location>
</feature>
<dbReference type="InterPro" id="IPR008969">
    <property type="entry name" value="CarboxyPept-like_regulatory"/>
</dbReference>
<dbReference type="EMBL" id="JABBNU010000006">
    <property type="protein sequence ID" value="NMM48942.1"/>
    <property type="molecule type" value="Genomic_DNA"/>
</dbReference>
<dbReference type="Pfam" id="PF12450">
    <property type="entry name" value="vWF_A"/>
    <property type="match status" value="1"/>
</dbReference>
<dbReference type="SUPFAM" id="SSF53300">
    <property type="entry name" value="vWA-like"/>
    <property type="match status" value="1"/>
</dbReference>
<keyword evidence="4" id="KW-1185">Reference proteome</keyword>
<dbReference type="Pfam" id="PF12034">
    <property type="entry name" value="YfbK_C"/>
    <property type="match status" value="1"/>
</dbReference>
<feature type="domain" description="VWFA" evidence="2">
    <location>
        <begin position="267"/>
        <end position="441"/>
    </location>
</feature>
<dbReference type="InterPro" id="IPR036465">
    <property type="entry name" value="vWFA_dom_sf"/>
</dbReference>
<dbReference type="SUPFAM" id="SSF49464">
    <property type="entry name" value="Carboxypeptidase regulatory domain-like"/>
    <property type="match status" value="1"/>
</dbReference>
<dbReference type="CDD" id="cd01465">
    <property type="entry name" value="vWA_subgroup"/>
    <property type="match status" value="1"/>
</dbReference>
<feature type="signal peptide" evidence="1">
    <location>
        <begin position="1"/>
        <end position="21"/>
    </location>
</feature>
<evidence type="ECO:0000313" key="4">
    <source>
        <dbReference type="Proteomes" id="UP000559010"/>
    </source>
</evidence>
<proteinExistence type="predicted"/>
<dbReference type="Pfam" id="PF13715">
    <property type="entry name" value="CarbopepD_reg_2"/>
    <property type="match status" value="1"/>
</dbReference>
<dbReference type="RefSeq" id="WP_169681388.1">
    <property type="nucleotide sequence ID" value="NZ_JABBNU010000006.1"/>
</dbReference>
<dbReference type="SMART" id="SM00327">
    <property type="entry name" value="VWA"/>
    <property type="match status" value="1"/>
</dbReference>
<accession>A0A848J756</accession>
<dbReference type="PROSITE" id="PS50234">
    <property type="entry name" value="VWFA"/>
    <property type="match status" value="1"/>
</dbReference>
<evidence type="ECO:0000259" key="2">
    <source>
        <dbReference type="PROSITE" id="PS50234"/>
    </source>
</evidence>
<dbReference type="InterPro" id="IPR002035">
    <property type="entry name" value="VWF_A"/>
</dbReference>
<keyword evidence="1" id="KW-0732">Signal</keyword>
<evidence type="ECO:0000256" key="1">
    <source>
        <dbReference type="SAM" id="SignalP"/>
    </source>
</evidence>
<dbReference type="PANTHER" id="PTHR10579">
    <property type="entry name" value="CALCIUM-ACTIVATED CHLORIDE CHANNEL REGULATOR"/>
    <property type="match status" value="1"/>
</dbReference>
<dbReference type="InterPro" id="IPR021908">
    <property type="entry name" value="YfbK_C"/>
</dbReference>
<dbReference type="InterPro" id="IPR051266">
    <property type="entry name" value="CLCR"/>
</dbReference>
<protein>
    <submittedName>
        <fullName evidence="3">DUF3520 domain-containing protein</fullName>
    </submittedName>
</protein>
<dbReference type="InterPro" id="IPR022156">
    <property type="entry name" value="Uncharacterised_YfbK_N"/>
</dbReference>
<sequence>MKHIFPILFAALFIVAFSAQATHTVSGVVTNEEGIGIPGVNVLLKGTTKGTVTDISGAYTLTLEDSKGTLTFTSVGYLTQEIQINGQTEINVRLKENISELTEVVVTGLRKDKKAEFSKSKVAKSVETIGLAPAMDQASMEYEETINFNLDIDLGENHNTEDYSTIHENQFHKPEDQPLSTFSIDVDAASYSNVRRFLSMGIKPPVDAVRIEEMINYFNYDYEEPTDEHPFSITTEIADCPWQSDHYLLHVGLQGKRIPTEDLPASNLVFLIDVSGSMSDANKLPLLKSAFKMLVEELRPEDRVAIVVYAGAAGTVLPSTSGSEKSKIIAALDQLNAGGSTAGGAGIKLAYKIAEENFIEEGNNRIILATDGDFNIGQSSNGYLERLIEEKRESGVYLTTLGFGMGNYKDDKMEILANKGNGNYAYIDDISEARKVFVNEFGGTMFTIAKDVKIQIEFNPEKVAGYRLIGYENRKLNAEDFNDDKKDAGELGSGHSVTAIYQVIPVGASTEGFLKSVDDLKYQKEKSNGQKYSKEWATVKFRYKKPDGLKSILMTKTINDKINSFEDTSDNFRFSAAVASFGLWLRDSEFKGNSTPEEVVKIAKDALGDDEYGYRHEFLKLVRSSKYVAQND</sequence>
<dbReference type="Pfam" id="PF00092">
    <property type="entry name" value="VWA"/>
    <property type="match status" value="1"/>
</dbReference>